<dbReference type="Pfam" id="PF01029">
    <property type="entry name" value="NusB"/>
    <property type="match status" value="1"/>
</dbReference>
<evidence type="ECO:0000313" key="9">
    <source>
        <dbReference type="Proteomes" id="UP000594638"/>
    </source>
</evidence>
<evidence type="ECO:0000256" key="2">
    <source>
        <dbReference type="ARBA" id="ARBA00022814"/>
    </source>
</evidence>
<dbReference type="PANTHER" id="PTHR11078">
    <property type="entry name" value="N UTILIZATION SUBSTANCE PROTEIN B-RELATED"/>
    <property type="match status" value="1"/>
</dbReference>
<feature type="transmembrane region" description="Helical" evidence="6">
    <location>
        <begin position="12"/>
        <end position="33"/>
    </location>
</feature>
<reference evidence="8 9" key="1">
    <citation type="submission" date="2019-12" db="EMBL/GenBank/DDBJ databases">
        <authorList>
            <person name="Alioto T."/>
            <person name="Alioto T."/>
            <person name="Gomez Garrido J."/>
        </authorList>
    </citation>
    <scope>NUCLEOTIDE SEQUENCE [LARGE SCALE GENOMIC DNA]</scope>
</reference>
<proteinExistence type="inferred from homology"/>
<evidence type="ECO:0000256" key="3">
    <source>
        <dbReference type="ARBA" id="ARBA00022884"/>
    </source>
</evidence>
<keyword evidence="3" id="KW-0694">RNA-binding</keyword>
<organism evidence="8 9">
    <name type="scientific">Olea europaea subsp. europaea</name>
    <dbReference type="NCBI Taxonomy" id="158383"/>
    <lineage>
        <taxon>Eukaryota</taxon>
        <taxon>Viridiplantae</taxon>
        <taxon>Streptophyta</taxon>
        <taxon>Embryophyta</taxon>
        <taxon>Tracheophyta</taxon>
        <taxon>Spermatophyta</taxon>
        <taxon>Magnoliopsida</taxon>
        <taxon>eudicotyledons</taxon>
        <taxon>Gunneridae</taxon>
        <taxon>Pentapetalae</taxon>
        <taxon>asterids</taxon>
        <taxon>lamiids</taxon>
        <taxon>Lamiales</taxon>
        <taxon>Oleaceae</taxon>
        <taxon>Oleeae</taxon>
        <taxon>Olea</taxon>
    </lineage>
</organism>
<evidence type="ECO:0000256" key="5">
    <source>
        <dbReference type="ARBA" id="ARBA00023163"/>
    </source>
</evidence>
<dbReference type="Gramene" id="OE9A005830T1">
    <property type="protein sequence ID" value="OE9A005830C1"/>
    <property type="gene ID" value="OE9A005830"/>
</dbReference>
<dbReference type="GO" id="GO:0003723">
    <property type="term" value="F:RNA binding"/>
    <property type="evidence" value="ECO:0007669"/>
    <property type="project" value="UniProtKB-KW"/>
</dbReference>
<comment type="caution">
    <text evidence="8">The sequence shown here is derived from an EMBL/GenBank/DDBJ whole genome shotgun (WGS) entry which is preliminary data.</text>
</comment>
<evidence type="ECO:0000256" key="1">
    <source>
        <dbReference type="ARBA" id="ARBA00005952"/>
    </source>
</evidence>
<gene>
    <name evidence="8" type="ORF">OLEA9_A005830</name>
</gene>
<keyword evidence="5" id="KW-0804">Transcription</keyword>
<dbReference type="GO" id="GO:0006353">
    <property type="term" value="P:DNA-templated transcription termination"/>
    <property type="evidence" value="ECO:0007669"/>
    <property type="project" value="InterPro"/>
</dbReference>
<dbReference type="PANTHER" id="PTHR11078:SF3">
    <property type="entry name" value="ANTITERMINATION NUSB DOMAIN-CONTAINING PROTEIN"/>
    <property type="match status" value="1"/>
</dbReference>
<evidence type="ECO:0000313" key="8">
    <source>
        <dbReference type="EMBL" id="CAA2933712.1"/>
    </source>
</evidence>
<feature type="domain" description="NusB/RsmB/TIM44" evidence="7">
    <location>
        <begin position="44"/>
        <end position="95"/>
    </location>
</feature>
<dbReference type="SUPFAM" id="SSF48013">
    <property type="entry name" value="NusB-like"/>
    <property type="match status" value="1"/>
</dbReference>
<keyword evidence="6" id="KW-0812">Transmembrane</keyword>
<comment type="similarity">
    <text evidence="1">Belongs to the NusB family.</text>
</comment>
<dbReference type="InterPro" id="IPR011605">
    <property type="entry name" value="NusB_fam"/>
</dbReference>
<name>A0A8S0PCI5_OLEEU</name>
<keyword evidence="6" id="KW-1133">Transmembrane helix</keyword>
<evidence type="ECO:0000256" key="4">
    <source>
        <dbReference type="ARBA" id="ARBA00023015"/>
    </source>
</evidence>
<protein>
    <submittedName>
        <fullName evidence="8">Antitermination domain-containing isoform 2</fullName>
    </submittedName>
</protein>
<dbReference type="EMBL" id="CACTIH010000006">
    <property type="protein sequence ID" value="CAA2933712.1"/>
    <property type="molecule type" value="Genomic_DNA"/>
</dbReference>
<dbReference type="AlphaFoldDB" id="A0A8S0PCI5"/>
<dbReference type="OrthoDB" id="1897242at2759"/>
<dbReference type="InterPro" id="IPR035926">
    <property type="entry name" value="NusB-like_sf"/>
</dbReference>
<dbReference type="Gene3D" id="1.10.940.10">
    <property type="entry name" value="NusB-like"/>
    <property type="match status" value="1"/>
</dbReference>
<keyword evidence="2" id="KW-0889">Transcription antitermination</keyword>
<keyword evidence="6" id="KW-0472">Membrane</keyword>
<dbReference type="GO" id="GO:0009507">
    <property type="term" value="C:chloroplast"/>
    <property type="evidence" value="ECO:0007669"/>
    <property type="project" value="TreeGrafter"/>
</dbReference>
<sequence>MIIDLKVITKTIEILITHHEFFLFLFFVIYLFIFSQDEPAGRILELSILHLAMSEITVLGTRHQIVINEAVDLAKRFCDGAAPRVINGCLRTFMKDVKGNVNARELKIKETVLS</sequence>
<keyword evidence="4" id="KW-0805">Transcription regulation</keyword>
<evidence type="ECO:0000259" key="7">
    <source>
        <dbReference type="Pfam" id="PF01029"/>
    </source>
</evidence>
<accession>A0A8S0PCI5</accession>
<dbReference type="GO" id="GO:0031564">
    <property type="term" value="P:transcription antitermination"/>
    <property type="evidence" value="ECO:0007669"/>
    <property type="project" value="UniProtKB-KW"/>
</dbReference>
<dbReference type="InterPro" id="IPR006027">
    <property type="entry name" value="NusB_RsmB_TIM44"/>
</dbReference>
<evidence type="ECO:0000256" key="6">
    <source>
        <dbReference type="SAM" id="Phobius"/>
    </source>
</evidence>
<keyword evidence="9" id="KW-1185">Reference proteome</keyword>
<dbReference type="Proteomes" id="UP000594638">
    <property type="component" value="Unassembled WGS sequence"/>
</dbReference>